<dbReference type="STRING" id="71717.A0A4Y7S6A2"/>
<gene>
    <name evidence="2" type="ORF">FA13DRAFT_1720791</name>
</gene>
<evidence type="ECO:0000313" key="2">
    <source>
        <dbReference type="EMBL" id="TEB16779.1"/>
    </source>
</evidence>
<evidence type="ECO:0000256" key="1">
    <source>
        <dbReference type="SAM" id="MobiDB-lite"/>
    </source>
</evidence>
<protein>
    <recommendedName>
        <fullName evidence="4">JmjC domain-containing protein</fullName>
    </recommendedName>
</protein>
<evidence type="ECO:0008006" key="4">
    <source>
        <dbReference type="Google" id="ProtNLM"/>
    </source>
</evidence>
<proteinExistence type="predicted"/>
<dbReference type="OrthoDB" id="3067857at2759"/>
<feature type="compositionally biased region" description="Basic residues" evidence="1">
    <location>
        <begin position="102"/>
        <end position="115"/>
    </location>
</feature>
<accession>A0A4Y7S6A2</accession>
<dbReference type="SUPFAM" id="SSF51197">
    <property type="entry name" value="Clavaminate synthase-like"/>
    <property type="match status" value="1"/>
</dbReference>
<comment type="caution">
    <text evidence="2">The sequence shown here is derived from an EMBL/GenBank/DDBJ whole genome shotgun (WGS) entry which is preliminary data.</text>
</comment>
<keyword evidence="3" id="KW-1185">Reference proteome</keyword>
<sequence length="777" mass="86193">MSPAAPALPPLVSPSTPREALAASHRSQSPARTASPRVPTQTPSAPPPSGPPSQLSSPNPSPLSSFPASPRSHSPERAPSTVGADGGPPGPDPKPKNDPKKPAKSRGKKGAKKGRSKGDAQAEGSGKGGSGNPDPEPVPVEIDLLTAGELEDIFEDLNIAGEGDPINLEEMAILEELFREIESSYVEGKPRHVSRPDSSVFKRLAAQEEEIIAPQEYRRIFAKKFFVVRKESGRANAEFNERQLSKLVPLDKILSFHDYSIEEDPEDPAYREVEGSLRQVLDEHRKGDEGKIINVLDIKRDGAIEDHPLFSDVEAYRETKNCHLPFGRFTFPIHDHAWWLVATKDARHGWHVDPAGLCTYVEVVTGLKLWAVAVPPPGSNKDPVVFFGDLTQFFKKWEQDKVNGDRWSIEAVLLRPGDKFIFHALCVHLVITIASAICRGGHFYCSTTMTHTATSKMLSLLLENTITNTQHYQSQQLLQLQVAHHHNQLVCLPNGMGFQDLGYCFDRFSDWHSFVMLHVMAILGPAIDPRFYPNHRDYLTASENDCVMLAYGRGAALRTMYRMARYTCIKLSLPGSNAPVEPTVYFEETLLKQAIYFVQAFDAAQAEETPEFSDLRKGDRPHLIRMLAEALNHRGHLVTAFNKRLSRLDLSQVKPIPLCAPSAPERARTIRVTRMKPGGSSKITHDPEALIRFGLTPTLHPILRRYHQEVVVVKKERVSTNSKLAAVEPSQGVVLMLAFTNKWPSQGSSSRTMTPFSFPPILRVARITAAPKAYPQN</sequence>
<dbReference type="Gene3D" id="2.60.120.650">
    <property type="entry name" value="Cupin"/>
    <property type="match status" value="1"/>
</dbReference>
<feature type="compositionally biased region" description="Low complexity" evidence="1">
    <location>
        <begin position="52"/>
        <end position="72"/>
    </location>
</feature>
<organism evidence="2 3">
    <name type="scientific">Coprinellus micaceus</name>
    <name type="common">Glistening ink-cap mushroom</name>
    <name type="synonym">Coprinus micaceus</name>
    <dbReference type="NCBI Taxonomy" id="71717"/>
    <lineage>
        <taxon>Eukaryota</taxon>
        <taxon>Fungi</taxon>
        <taxon>Dikarya</taxon>
        <taxon>Basidiomycota</taxon>
        <taxon>Agaricomycotina</taxon>
        <taxon>Agaricomycetes</taxon>
        <taxon>Agaricomycetidae</taxon>
        <taxon>Agaricales</taxon>
        <taxon>Agaricineae</taxon>
        <taxon>Psathyrellaceae</taxon>
        <taxon>Coprinellus</taxon>
    </lineage>
</organism>
<reference evidence="2 3" key="1">
    <citation type="journal article" date="2019" name="Nat. Ecol. Evol.">
        <title>Megaphylogeny resolves global patterns of mushroom evolution.</title>
        <authorList>
            <person name="Varga T."/>
            <person name="Krizsan K."/>
            <person name="Foldi C."/>
            <person name="Dima B."/>
            <person name="Sanchez-Garcia M."/>
            <person name="Sanchez-Ramirez S."/>
            <person name="Szollosi G.J."/>
            <person name="Szarkandi J.G."/>
            <person name="Papp V."/>
            <person name="Albert L."/>
            <person name="Andreopoulos W."/>
            <person name="Angelini C."/>
            <person name="Antonin V."/>
            <person name="Barry K.W."/>
            <person name="Bougher N.L."/>
            <person name="Buchanan P."/>
            <person name="Buyck B."/>
            <person name="Bense V."/>
            <person name="Catcheside P."/>
            <person name="Chovatia M."/>
            <person name="Cooper J."/>
            <person name="Damon W."/>
            <person name="Desjardin D."/>
            <person name="Finy P."/>
            <person name="Geml J."/>
            <person name="Haridas S."/>
            <person name="Hughes K."/>
            <person name="Justo A."/>
            <person name="Karasinski D."/>
            <person name="Kautmanova I."/>
            <person name="Kiss B."/>
            <person name="Kocsube S."/>
            <person name="Kotiranta H."/>
            <person name="LaButti K.M."/>
            <person name="Lechner B.E."/>
            <person name="Liimatainen K."/>
            <person name="Lipzen A."/>
            <person name="Lukacs Z."/>
            <person name="Mihaltcheva S."/>
            <person name="Morgado L.N."/>
            <person name="Niskanen T."/>
            <person name="Noordeloos M.E."/>
            <person name="Ohm R.A."/>
            <person name="Ortiz-Santana B."/>
            <person name="Ovrebo C."/>
            <person name="Racz N."/>
            <person name="Riley R."/>
            <person name="Savchenko A."/>
            <person name="Shiryaev A."/>
            <person name="Soop K."/>
            <person name="Spirin V."/>
            <person name="Szebenyi C."/>
            <person name="Tomsovsky M."/>
            <person name="Tulloss R.E."/>
            <person name="Uehling J."/>
            <person name="Grigoriev I.V."/>
            <person name="Vagvolgyi C."/>
            <person name="Papp T."/>
            <person name="Martin F.M."/>
            <person name="Miettinen O."/>
            <person name="Hibbett D.S."/>
            <person name="Nagy L.G."/>
        </authorList>
    </citation>
    <scope>NUCLEOTIDE SEQUENCE [LARGE SCALE GENOMIC DNA]</scope>
    <source>
        <strain evidence="2 3">FP101781</strain>
    </source>
</reference>
<feature type="compositionally biased region" description="Pro residues" evidence="1">
    <location>
        <begin position="1"/>
        <end position="12"/>
    </location>
</feature>
<evidence type="ECO:0000313" key="3">
    <source>
        <dbReference type="Proteomes" id="UP000298030"/>
    </source>
</evidence>
<feature type="region of interest" description="Disordered" evidence="1">
    <location>
        <begin position="1"/>
        <end position="140"/>
    </location>
</feature>
<dbReference type="Proteomes" id="UP000298030">
    <property type="component" value="Unassembled WGS sequence"/>
</dbReference>
<dbReference type="EMBL" id="QPFP01000320">
    <property type="protein sequence ID" value="TEB16779.1"/>
    <property type="molecule type" value="Genomic_DNA"/>
</dbReference>
<name>A0A4Y7S6A2_COPMI</name>
<dbReference type="AlphaFoldDB" id="A0A4Y7S6A2"/>